<dbReference type="Gene3D" id="3.40.50.620">
    <property type="entry name" value="HUPs"/>
    <property type="match status" value="2"/>
</dbReference>
<feature type="domain" description="Aminoacyl-tRNA synthetase class Ia" evidence="14">
    <location>
        <begin position="157"/>
        <end position="789"/>
    </location>
</feature>
<sequence>MRQMVVTFALLRNCIRQVNSSQFFISSIRSKHQFCLNGSLGVPRRQISSSYLILTKKMSSTEGENRPPAENDCEEVVKTASQLKKEAKRLAKMEKFAKKQEQSKQNKPKEEKPKAKKEKVTTKQVITYDIQTPAGDKKDTKCTLPDAYSPSYVESAWYSWWEKKGFFKPEYGRESITEKNDKGNFTIVIPPPNVTGNLHLGHALTGAIEDAVTRWHRMNGKTTLYLPGCDHAGIATQVVVERQLKKEQNLSRHDLGREKFVEKVWEWKNKKGDRIYHQIRKLGSSVDWERASFTMDEKLSKAVKETFIRLHDEKLIYRSNRLVNWSCALNSAISDIEVDKKDIGGRTLLSVPGYEQKIEFGVLIHFTYPVEGSDEKLTVATTRIETMVGDTGIAVHPTDERYKHLVGKHALHPFCNRKLLIVGDEAVDPEFGTGAVKITPGHDHNDYEIGKRHNLRFITMMDDAGLCTDVGDYKDEYKKFIKMKRFVARYEVLNELKAIGSYVKTEDNAMVVPTCSRSKDIVEPLLKPQWYVDCKEMAAKAVSAVRDGDLKIIPSMHEKTWYQWMENSRDWCISRQLWWGHRIPAYYVTILGEPSGSDEEEKYWVSGRSEDEALEKAAKQFNVPKEKIHLRQDEDVLDTWFSSALFPFSVFGWPDNTDEMEAFYPTSLLETGHDILFFWVARMVMFGQKLTGRLPFKEVYLHAMVRDAYGRKMSKSLGNIIDPLDVITGISLPDLMGRLNEYNLDPKELEKAQKGQKEMYPDGIPECGTDAMRFALCAYTLQGRDINLDVLRMQGYRHFCNKLWNATKFAMRNFTPEFLPRSNLKELSGQETAMDLWILSRLSVAATLCNEGFQSYEFPKATTALYNFWLYELCDVYLESLKPIFQGDDEKQKICAQNVLYTCLDAGLRMLSPFMPYVTEELYQRLPHNKETVPESICVASYPKDWNLRNEAIEKQIEHMMEIVKTIRSKKDEYMSNKSKCLVYVRPHQNYSKEVVEKLNDVIKTLSQSSEIQLLGEKEEAPGGCAIQLVGDKCEVLLSLKGIVDFTKEIQKLRVKQEKSEQSVSKLIETTKKDDYETKVPEKVREQNQQKITQLHTEIEKLKITIDTFEQAAKDAS</sequence>
<dbReference type="InterPro" id="IPR002300">
    <property type="entry name" value="aa-tRNA-synth_Ia"/>
</dbReference>
<evidence type="ECO:0000313" key="16">
    <source>
        <dbReference type="EnsemblMetazoa" id="CLYHEMP023955.1"/>
    </source>
</evidence>
<reference evidence="16" key="1">
    <citation type="submission" date="2021-01" db="UniProtKB">
        <authorList>
            <consortium name="EnsemblMetazoa"/>
        </authorList>
    </citation>
    <scope>IDENTIFICATION</scope>
</reference>
<dbReference type="SUPFAM" id="SSF50677">
    <property type="entry name" value="ValRS/IleRS/LeuRS editing domain"/>
    <property type="match status" value="1"/>
</dbReference>
<evidence type="ECO:0000256" key="2">
    <source>
        <dbReference type="ARBA" id="ARBA00013169"/>
    </source>
</evidence>
<dbReference type="GO" id="GO:0004832">
    <property type="term" value="F:valine-tRNA ligase activity"/>
    <property type="evidence" value="ECO:0007669"/>
    <property type="project" value="UniProtKB-EC"/>
</dbReference>
<dbReference type="RefSeq" id="XP_066910854.1">
    <property type="nucleotide sequence ID" value="XM_067054753.1"/>
</dbReference>
<dbReference type="InterPro" id="IPR033705">
    <property type="entry name" value="Anticodon_Ia_Val"/>
</dbReference>
<accession>A0A7M6DRB3</accession>
<dbReference type="FunFam" id="3.90.740.10:FF:000005">
    <property type="entry name" value="Valine--tRNA ligase, mitochondrial"/>
    <property type="match status" value="1"/>
</dbReference>
<feature type="coiled-coil region" evidence="12">
    <location>
        <begin position="1085"/>
        <end position="1112"/>
    </location>
</feature>
<keyword evidence="17" id="KW-1185">Reference proteome</keyword>
<evidence type="ECO:0000256" key="8">
    <source>
        <dbReference type="ARBA" id="ARBA00024407"/>
    </source>
</evidence>
<dbReference type="InterPro" id="IPR009008">
    <property type="entry name" value="Val/Leu/Ile-tRNA-synth_edit"/>
</dbReference>
<dbReference type="CDD" id="cd07962">
    <property type="entry name" value="Anticodon_Ia_Val"/>
    <property type="match status" value="1"/>
</dbReference>
<evidence type="ECO:0000259" key="15">
    <source>
        <dbReference type="Pfam" id="PF08264"/>
    </source>
</evidence>
<feature type="region of interest" description="Disordered" evidence="13">
    <location>
        <begin position="94"/>
        <end position="120"/>
    </location>
</feature>
<protein>
    <recommendedName>
        <fullName evidence="8">Valine--tRNA ligase</fullName>
        <ecNumber evidence="2">6.1.1.9</ecNumber>
    </recommendedName>
    <alternativeName>
        <fullName evidence="9">Valyl-tRNA synthetase</fullName>
    </alternativeName>
</protein>
<dbReference type="GO" id="GO:0002161">
    <property type="term" value="F:aminoacyl-tRNA deacylase activity"/>
    <property type="evidence" value="ECO:0007669"/>
    <property type="project" value="InterPro"/>
</dbReference>
<name>A0A7M6DRB3_9CNID</name>
<dbReference type="FunFam" id="1.10.730.10:FF:000015">
    <property type="entry name" value="Valine--tRNA ligase"/>
    <property type="match status" value="1"/>
</dbReference>
<dbReference type="FunFam" id="3.40.50.620:FF:000097">
    <property type="entry name" value="valine--tRNA ligase, mitochondrial"/>
    <property type="match status" value="1"/>
</dbReference>
<dbReference type="InterPro" id="IPR013155">
    <property type="entry name" value="M/V/L/I-tRNA-synth_anticd-bd"/>
</dbReference>
<keyword evidence="6 11" id="KW-0648">Protein biosynthesis</keyword>
<evidence type="ECO:0000256" key="5">
    <source>
        <dbReference type="ARBA" id="ARBA00022840"/>
    </source>
</evidence>
<dbReference type="Pfam" id="PF00133">
    <property type="entry name" value="tRNA-synt_1"/>
    <property type="match status" value="1"/>
</dbReference>
<dbReference type="EnsemblMetazoa" id="CLYHEMT023955.1">
    <property type="protein sequence ID" value="CLYHEMP023955.1"/>
    <property type="gene ID" value="CLYHEMG023955"/>
</dbReference>
<dbReference type="NCBIfam" id="TIGR00422">
    <property type="entry name" value="valS"/>
    <property type="match status" value="1"/>
</dbReference>
<dbReference type="SUPFAM" id="SSF52374">
    <property type="entry name" value="Nucleotidylyl transferase"/>
    <property type="match status" value="1"/>
</dbReference>
<dbReference type="InterPro" id="IPR001412">
    <property type="entry name" value="aa-tRNA-synth_I_CS"/>
</dbReference>
<dbReference type="GO" id="GO:0005524">
    <property type="term" value="F:ATP binding"/>
    <property type="evidence" value="ECO:0007669"/>
    <property type="project" value="UniProtKB-KW"/>
</dbReference>
<dbReference type="PANTHER" id="PTHR11946:SF109">
    <property type="entry name" value="VALINE--TRNA LIGASE"/>
    <property type="match status" value="1"/>
</dbReference>
<dbReference type="GeneID" id="136798172"/>
<dbReference type="Gene3D" id="1.10.730.10">
    <property type="entry name" value="Isoleucyl-tRNA Synthetase, Domain 1"/>
    <property type="match status" value="1"/>
</dbReference>
<evidence type="ECO:0000256" key="3">
    <source>
        <dbReference type="ARBA" id="ARBA00022598"/>
    </source>
</evidence>
<dbReference type="AlphaFoldDB" id="A0A7M6DRB3"/>
<dbReference type="EC" id="6.1.1.9" evidence="2"/>
<evidence type="ECO:0000256" key="12">
    <source>
        <dbReference type="SAM" id="Coils"/>
    </source>
</evidence>
<keyword evidence="3 11" id="KW-0436">Ligase</keyword>
<keyword evidence="4 11" id="KW-0547">Nucleotide-binding</keyword>
<keyword evidence="5 11" id="KW-0067">ATP-binding</keyword>
<organism evidence="16 17">
    <name type="scientific">Clytia hemisphaerica</name>
    <dbReference type="NCBI Taxonomy" id="252671"/>
    <lineage>
        <taxon>Eukaryota</taxon>
        <taxon>Metazoa</taxon>
        <taxon>Cnidaria</taxon>
        <taxon>Hydrozoa</taxon>
        <taxon>Hydroidolina</taxon>
        <taxon>Leptothecata</taxon>
        <taxon>Obeliida</taxon>
        <taxon>Clytiidae</taxon>
        <taxon>Clytia</taxon>
    </lineage>
</organism>
<comment type="catalytic activity">
    <reaction evidence="10">
        <text>tRNA(Val) + L-valine + ATP = L-valyl-tRNA(Val) + AMP + diphosphate</text>
        <dbReference type="Rhea" id="RHEA:10704"/>
        <dbReference type="Rhea" id="RHEA-COMP:9672"/>
        <dbReference type="Rhea" id="RHEA-COMP:9708"/>
        <dbReference type="ChEBI" id="CHEBI:30616"/>
        <dbReference type="ChEBI" id="CHEBI:33019"/>
        <dbReference type="ChEBI" id="CHEBI:57762"/>
        <dbReference type="ChEBI" id="CHEBI:78442"/>
        <dbReference type="ChEBI" id="CHEBI:78537"/>
        <dbReference type="ChEBI" id="CHEBI:456215"/>
        <dbReference type="EC" id="6.1.1.9"/>
    </reaction>
</comment>
<dbReference type="Pfam" id="PF08264">
    <property type="entry name" value="Anticodon_1"/>
    <property type="match status" value="1"/>
</dbReference>
<keyword evidence="12" id="KW-0175">Coiled coil</keyword>
<dbReference type="PRINTS" id="PR00986">
    <property type="entry name" value="TRNASYNTHVAL"/>
</dbReference>
<evidence type="ECO:0000259" key="14">
    <source>
        <dbReference type="Pfam" id="PF00133"/>
    </source>
</evidence>
<comment type="similarity">
    <text evidence="1 11">Belongs to the class-I aminoacyl-tRNA synthetase family.</text>
</comment>
<evidence type="ECO:0000256" key="7">
    <source>
        <dbReference type="ARBA" id="ARBA00023146"/>
    </source>
</evidence>
<dbReference type="NCBIfam" id="NF004349">
    <property type="entry name" value="PRK05729.1"/>
    <property type="match status" value="1"/>
</dbReference>
<evidence type="ECO:0000256" key="13">
    <source>
        <dbReference type="SAM" id="MobiDB-lite"/>
    </source>
</evidence>
<dbReference type="PROSITE" id="PS00178">
    <property type="entry name" value="AA_TRNA_LIGASE_I"/>
    <property type="match status" value="1"/>
</dbReference>
<dbReference type="Gene3D" id="3.90.740.10">
    <property type="entry name" value="Valyl/Leucyl/Isoleucyl-tRNA synthetase, editing domain"/>
    <property type="match status" value="1"/>
</dbReference>
<dbReference type="Gene3D" id="1.10.287.380">
    <property type="entry name" value="Valyl-tRNA synthetase, C-terminal domain"/>
    <property type="match status" value="1"/>
</dbReference>
<evidence type="ECO:0000256" key="11">
    <source>
        <dbReference type="RuleBase" id="RU363035"/>
    </source>
</evidence>
<dbReference type="OrthoDB" id="629407at2759"/>
<evidence type="ECO:0000313" key="17">
    <source>
        <dbReference type="Proteomes" id="UP000594262"/>
    </source>
</evidence>
<dbReference type="InterPro" id="IPR014729">
    <property type="entry name" value="Rossmann-like_a/b/a_fold"/>
</dbReference>
<dbReference type="HAMAP" id="MF_02004">
    <property type="entry name" value="Val_tRNA_synth_type1"/>
    <property type="match status" value="1"/>
</dbReference>
<evidence type="ECO:0000256" key="9">
    <source>
        <dbReference type="ARBA" id="ARBA00029936"/>
    </source>
</evidence>
<dbReference type="InterPro" id="IPR002303">
    <property type="entry name" value="Valyl-tRNA_ligase"/>
</dbReference>
<evidence type="ECO:0000256" key="10">
    <source>
        <dbReference type="ARBA" id="ARBA00047552"/>
    </source>
</evidence>
<feature type="domain" description="Methionyl/Valyl/Leucyl/Isoleucyl-tRNA synthetase anticodon-binding" evidence="15">
    <location>
        <begin position="835"/>
        <end position="979"/>
    </location>
</feature>
<proteinExistence type="inferred from homology"/>
<dbReference type="FunFam" id="3.40.50.620:FF:000020">
    <property type="entry name" value="Valine--tRNA ligase, mitochondrial"/>
    <property type="match status" value="1"/>
</dbReference>
<dbReference type="GO" id="GO:0005829">
    <property type="term" value="C:cytosol"/>
    <property type="evidence" value="ECO:0007669"/>
    <property type="project" value="TreeGrafter"/>
</dbReference>
<dbReference type="Proteomes" id="UP000594262">
    <property type="component" value="Unplaced"/>
</dbReference>
<dbReference type="CDD" id="cd00817">
    <property type="entry name" value="ValRS_core"/>
    <property type="match status" value="1"/>
</dbReference>
<dbReference type="GO" id="GO:0006438">
    <property type="term" value="P:valyl-tRNA aminoacylation"/>
    <property type="evidence" value="ECO:0007669"/>
    <property type="project" value="InterPro"/>
</dbReference>
<dbReference type="InterPro" id="IPR009080">
    <property type="entry name" value="tRNAsynth_Ia_anticodon-bd"/>
</dbReference>
<keyword evidence="7 11" id="KW-0030">Aminoacyl-tRNA synthetase</keyword>
<dbReference type="SUPFAM" id="SSF47323">
    <property type="entry name" value="Anticodon-binding domain of a subclass of class I aminoacyl-tRNA synthetases"/>
    <property type="match status" value="1"/>
</dbReference>
<dbReference type="PANTHER" id="PTHR11946">
    <property type="entry name" value="VALYL-TRNA SYNTHETASES"/>
    <property type="match status" value="1"/>
</dbReference>
<evidence type="ECO:0000256" key="1">
    <source>
        <dbReference type="ARBA" id="ARBA00005594"/>
    </source>
</evidence>
<evidence type="ECO:0000256" key="6">
    <source>
        <dbReference type="ARBA" id="ARBA00022917"/>
    </source>
</evidence>
<dbReference type="InterPro" id="IPR037118">
    <property type="entry name" value="Val-tRNA_synth_C_sf"/>
</dbReference>
<evidence type="ECO:0000256" key="4">
    <source>
        <dbReference type="ARBA" id="ARBA00022741"/>
    </source>
</evidence>